<dbReference type="GO" id="GO:0005694">
    <property type="term" value="C:chromosome"/>
    <property type="evidence" value="ECO:0007669"/>
    <property type="project" value="UniProtKB-SubCell"/>
</dbReference>
<evidence type="ECO:0000256" key="4">
    <source>
        <dbReference type="ARBA" id="ARBA00022679"/>
    </source>
</evidence>
<dbReference type="InterPro" id="IPR050973">
    <property type="entry name" value="H3K9_Histone-Lys_N-MTase"/>
</dbReference>
<evidence type="ECO:0000313" key="10">
    <source>
        <dbReference type="EMBL" id="KAF2800372.1"/>
    </source>
</evidence>
<keyword evidence="6" id="KW-0479">Metal-binding</keyword>
<evidence type="ECO:0000256" key="7">
    <source>
        <dbReference type="ARBA" id="ARBA00022833"/>
    </source>
</evidence>
<dbReference type="InterPro" id="IPR001214">
    <property type="entry name" value="SET_dom"/>
</dbReference>
<evidence type="ECO:0000256" key="3">
    <source>
        <dbReference type="ARBA" id="ARBA00022603"/>
    </source>
</evidence>
<evidence type="ECO:0000256" key="8">
    <source>
        <dbReference type="SAM" id="MobiDB-lite"/>
    </source>
</evidence>
<dbReference type="GO" id="GO:0032259">
    <property type="term" value="P:methylation"/>
    <property type="evidence" value="ECO:0007669"/>
    <property type="project" value="UniProtKB-KW"/>
</dbReference>
<keyword evidence="5" id="KW-0949">S-adenosyl-L-methionine</keyword>
<feature type="compositionally biased region" description="Basic and acidic residues" evidence="8">
    <location>
        <begin position="371"/>
        <end position="438"/>
    </location>
</feature>
<feature type="compositionally biased region" description="Basic residues" evidence="8">
    <location>
        <begin position="447"/>
        <end position="458"/>
    </location>
</feature>
<dbReference type="Proteomes" id="UP000799757">
    <property type="component" value="Unassembled WGS sequence"/>
</dbReference>
<evidence type="ECO:0000313" key="11">
    <source>
        <dbReference type="Proteomes" id="UP000799757"/>
    </source>
</evidence>
<dbReference type="GO" id="GO:0008168">
    <property type="term" value="F:methyltransferase activity"/>
    <property type="evidence" value="ECO:0007669"/>
    <property type="project" value="UniProtKB-KW"/>
</dbReference>
<protein>
    <recommendedName>
        <fullName evidence="9">SET domain-containing protein</fullName>
    </recommendedName>
</protein>
<accession>A0A6A6XV54</accession>
<dbReference type="PANTHER" id="PTHR46223">
    <property type="entry name" value="HISTONE-LYSINE N-METHYLTRANSFERASE SUV39H"/>
    <property type="match status" value="1"/>
</dbReference>
<dbReference type="Pfam" id="PF00856">
    <property type="entry name" value="SET"/>
    <property type="match status" value="1"/>
</dbReference>
<dbReference type="OrthoDB" id="308383at2759"/>
<comment type="subcellular location">
    <subcellularLocation>
        <location evidence="1">Chromosome</location>
    </subcellularLocation>
</comment>
<evidence type="ECO:0000256" key="6">
    <source>
        <dbReference type="ARBA" id="ARBA00022723"/>
    </source>
</evidence>
<dbReference type="InterPro" id="IPR046341">
    <property type="entry name" value="SET_dom_sf"/>
</dbReference>
<keyword evidence="4" id="KW-0808">Transferase</keyword>
<name>A0A6A6XV54_9PLEO</name>
<organism evidence="10 11">
    <name type="scientific">Melanomma pulvis-pyrius CBS 109.77</name>
    <dbReference type="NCBI Taxonomy" id="1314802"/>
    <lineage>
        <taxon>Eukaryota</taxon>
        <taxon>Fungi</taxon>
        <taxon>Dikarya</taxon>
        <taxon>Ascomycota</taxon>
        <taxon>Pezizomycotina</taxon>
        <taxon>Dothideomycetes</taxon>
        <taxon>Pleosporomycetidae</taxon>
        <taxon>Pleosporales</taxon>
        <taxon>Melanommataceae</taxon>
        <taxon>Melanomma</taxon>
    </lineage>
</organism>
<evidence type="ECO:0000259" key="9">
    <source>
        <dbReference type="PROSITE" id="PS50280"/>
    </source>
</evidence>
<feature type="region of interest" description="Disordered" evidence="8">
    <location>
        <begin position="291"/>
        <end position="458"/>
    </location>
</feature>
<feature type="domain" description="SET" evidence="9">
    <location>
        <begin position="153"/>
        <end position="272"/>
    </location>
</feature>
<keyword evidence="11" id="KW-1185">Reference proteome</keyword>
<keyword evidence="7" id="KW-0862">Zinc</keyword>
<proteinExistence type="predicted"/>
<keyword evidence="2" id="KW-0158">Chromosome</keyword>
<dbReference type="PROSITE" id="PS50280">
    <property type="entry name" value="SET"/>
    <property type="match status" value="1"/>
</dbReference>
<dbReference type="GO" id="GO:0046872">
    <property type="term" value="F:metal ion binding"/>
    <property type="evidence" value="ECO:0007669"/>
    <property type="project" value="UniProtKB-KW"/>
</dbReference>
<evidence type="ECO:0000256" key="2">
    <source>
        <dbReference type="ARBA" id="ARBA00022454"/>
    </source>
</evidence>
<dbReference type="SMART" id="SM00317">
    <property type="entry name" value="SET"/>
    <property type="match status" value="1"/>
</dbReference>
<evidence type="ECO:0000256" key="1">
    <source>
        <dbReference type="ARBA" id="ARBA00004286"/>
    </source>
</evidence>
<dbReference type="SUPFAM" id="SSF82199">
    <property type="entry name" value="SET domain"/>
    <property type="match status" value="1"/>
</dbReference>
<dbReference type="Gene3D" id="2.170.270.10">
    <property type="entry name" value="SET domain"/>
    <property type="match status" value="1"/>
</dbReference>
<dbReference type="AlphaFoldDB" id="A0A6A6XV54"/>
<gene>
    <name evidence="10" type="ORF">K505DRAFT_355715</name>
</gene>
<dbReference type="PANTHER" id="PTHR46223:SF3">
    <property type="entry name" value="HISTONE-LYSINE N-METHYLTRANSFERASE SET-23"/>
    <property type="match status" value="1"/>
</dbReference>
<evidence type="ECO:0000256" key="5">
    <source>
        <dbReference type="ARBA" id="ARBA00022691"/>
    </source>
</evidence>
<keyword evidence="3" id="KW-0489">Methyltransferase</keyword>
<feature type="compositionally biased region" description="Acidic residues" evidence="8">
    <location>
        <begin position="316"/>
        <end position="328"/>
    </location>
</feature>
<dbReference type="EMBL" id="MU001748">
    <property type="protein sequence ID" value="KAF2800372.1"/>
    <property type="molecule type" value="Genomic_DNA"/>
</dbReference>
<reference evidence="10" key="1">
    <citation type="journal article" date="2020" name="Stud. Mycol.">
        <title>101 Dothideomycetes genomes: a test case for predicting lifestyles and emergence of pathogens.</title>
        <authorList>
            <person name="Haridas S."/>
            <person name="Albert R."/>
            <person name="Binder M."/>
            <person name="Bloem J."/>
            <person name="Labutti K."/>
            <person name="Salamov A."/>
            <person name="Andreopoulos B."/>
            <person name="Baker S."/>
            <person name="Barry K."/>
            <person name="Bills G."/>
            <person name="Bluhm B."/>
            <person name="Cannon C."/>
            <person name="Castanera R."/>
            <person name="Culley D."/>
            <person name="Daum C."/>
            <person name="Ezra D."/>
            <person name="Gonzalez J."/>
            <person name="Henrissat B."/>
            <person name="Kuo A."/>
            <person name="Liang C."/>
            <person name="Lipzen A."/>
            <person name="Lutzoni F."/>
            <person name="Magnuson J."/>
            <person name="Mondo S."/>
            <person name="Nolan M."/>
            <person name="Ohm R."/>
            <person name="Pangilinan J."/>
            <person name="Park H.-J."/>
            <person name="Ramirez L."/>
            <person name="Alfaro M."/>
            <person name="Sun H."/>
            <person name="Tritt A."/>
            <person name="Yoshinaga Y."/>
            <person name="Zwiers L.-H."/>
            <person name="Turgeon B."/>
            <person name="Goodwin S."/>
            <person name="Spatafora J."/>
            <person name="Crous P."/>
            <person name="Grigoriev I."/>
        </authorList>
    </citation>
    <scope>NUCLEOTIDE SEQUENCE</scope>
    <source>
        <strain evidence="10">CBS 109.77</strain>
    </source>
</reference>
<sequence length="458" mass="50762">MSSVEGMSRTQIKRALKSLRKEWETPPTTEQTDLQKELLRGLYDREQDETEIYFYSQDDNGFPVGGRVANSGSGARVYPTLQLDLTVDKDQWAGIERPKYVYPGNWPPDRISDLIPTAGKSEECFKCHRIKSCRCAAGELPTWIDHWQTSWTDEFRIKPAGNRGLGLFANIHFDHGDVLGQYSGELVPKIARNRTAYTASFSIGKYAPKSANNSTCYINAANGGSAFRFLNHSCNPNAELLLRKCGTKSRRLIAVTARREINEGDEITIEYAEGYFVTCLCEQCESRKTKSNGKKRKFEEEKSGTKSRGKKRRFEEEESSTDDTEDSDSGDKYPEGGAESDTDFTSSSLEPLRKKAKKSAPSGKQKSVPSEAKKTGPSEAKKSGPSEAKKSGPLEAKKSGPSEVKKSGPLEVKKSAPSEVKKSAPSEAKKSAPSEAKKTVFLWRTSARGKSKVVPRKH</sequence>